<reference evidence="3 4" key="3">
    <citation type="journal article" date="2011" name="Nat. Chem. Biol.">
        <title>Reveromycin A biosynthesis uses RevG and RevJ for stereospecific spiroacetal formation.</title>
        <authorList>
            <person name="Takahashi S."/>
            <person name="Toyoda A."/>
            <person name="Sekiyama Y."/>
            <person name="Takagi H."/>
            <person name="Nogawa T."/>
            <person name="Uramoto M."/>
            <person name="Suzuki R."/>
            <person name="Koshino H."/>
            <person name="Kumano T."/>
            <person name="Panthee S."/>
            <person name="Dairi T."/>
            <person name="Ishikawa J."/>
            <person name="Ikeda H."/>
            <person name="Sakaki Y."/>
            <person name="Osada H."/>
        </authorList>
    </citation>
    <scope>NUCLEOTIDE SEQUENCE [LARGE SCALE GENOMIC DNA]</scope>
    <source>
        <strain evidence="3 4">SN-593</strain>
    </source>
</reference>
<dbReference type="Pfam" id="PF21836">
    <property type="entry name" value="DUF6895"/>
    <property type="match status" value="1"/>
</dbReference>
<proteinExistence type="predicted"/>
<reference evidence="3 4" key="2">
    <citation type="journal article" date="2011" name="J. Antibiot.">
        <title>Furaquinocins I and J: novel polyketide isoprenoid hybrid compounds from Streptomyces reveromyceticus SN-593.</title>
        <authorList>
            <person name="Panthee S."/>
            <person name="Takahashi S."/>
            <person name="Takagi H."/>
            <person name="Nogawa T."/>
            <person name="Oowada E."/>
            <person name="Uramoto M."/>
            <person name="Osada H."/>
        </authorList>
    </citation>
    <scope>NUCLEOTIDE SEQUENCE [LARGE SCALE GENOMIC DNA]</scope>
    <source>
        <strain evidence="3 4">SN-593</strain>
    </source>
</reference>
<protein>
    <recommendedName>
        <fullName evidence="2">DUF6895 domain-containing protein</fullName>
    </recommendedName>
</protein>
<organism evidence="3 4">
    <name type="scientific">Actinacidiphila reveromycinica</name>
    <dbReference type="NCBI Taxonomy" id="659352"/>
    <lineage>
        <taxon>Bacteria</taxon>
        <taxon>Bacillati</taxon>
        <taxon>Actinomycetota</taxon>
        <taxon>Actinomycetes</taxon>
        <taxon>Kitasatosporales</taxon>
        <taxon>Streptomycetaceae</taxon>
        <taxon>Actinacidiphila</taxon>
    </lineage>
</organism>
<feature type="compositionally biased region" description="Low complexity" evidence="1">
    <location>
        <begin position="295"/>
        <end position="312"/>
    </location>
</feature>
<gene>
    <name evidence="3" type="ORF">RVR_9063</name>
</gene>
<keyword evidence="4" id="KW-1185">Reference proteome</keyword>
<dbReference type="Proteomes" id="UP000595703">
    <property type="component" value="Chromosome"/>
</dbReference>
<dbReference type="KEGG" id="arev:RVR_9063"/>
<dbReference type="AlphaFoldDB" id="A0A7U3UZ89"/>
<feature type="region of interest" description="Disordered" evidence="1">
    <location>
        <begin position="295"/>
        <end position="336"/>
    </location>
</feature>
<evidence type="ECO:0000313" key="4">
    <source>
        <dbReference type="Proteomes" id="UP000595703"/>
    </source>
</evidence>
<evidence type="ECO:0000313" key="3">
    <source>
        <dbReference type="EMBL" id="BBB01577.1"/>
    </source>
</evidence>
<evidence type="ECO:0000259" key="2">
    <source>
        <dbReference type="Pfam" id="PF21836"/>
    </source>
</evidence>
<feature type="domain" description="DUF6895" evidence="2">
    <location>
        <begin position="7"/>
        <end position="286"/>
    </location>
</feature>
<reference evidence="3 4" key="4">
    <citation type="journal article" date="2020" name="Sci. Rep.">
        <title>beta-carboline chemical signals induce reveromycin production through a LuxR family regulator in Streptomyces sp. SN-593.</title>
        <authorList>
            <person name="Panthee S."/>
            <person name="Kito N."/>
            <person name="Hayashi T."/>
            <person name="Shimizu T."/>
            <person name="Ishikawa J."/>
            <person name="Hamamoto H."/>
            <person name="Osada H."/>
            <person name="Takahashi S."/>
        </authorList>
    </citation>
    <scope>NUCLEOTIDE SEQUENCE [LARGE SCALE GENOMIC DNA]</scope>
    <source>
        <strain evidence="3 4">SN-593</strain>
    </source>
</reference>
<accession>A0A7U3UZ89</accession>
<dbReference type="InterPro" id="IPR054190">
    <property type="entry name" value="DUF6895"/>
</dbReference>
<feature type="compositionally biased region" description="Pro residues" evidence="1">
    <location>
        <begin position="313"/>
        <end position="329"/>
    </location>
</feature>
<sequence>MLDRIVAGALTRIDAMRPSFRLPADVATDADPNLTLKPLGELAELTDVVRACHPLPAVRALADDLFAFAWRETRDGALFAELVRGEPQATYPVELYGVFARAGLRHPGAEELLAATTRLRLWRLAREDHTRTLNVLNAERRVGLPQHADFAAVLARTGLGARPEPWALDLRTAYGVTHDVFHVTDWGRTPWRMPAALAGYLRLWLPAWTTSWSEERQWDLTGELLAVAACTPGVPYDPFAWRVLAAAQHPDGAVPETGDGPPEGAAPEAWFTGCYHSTLVAAFAATLARTAPAACAGPRAPDARGAATTAGPYPYPCPSPSADAPPPAPAESEVLP</sequence>
<dbReference type="EMBL" id="AP018365">
    <property type="protein sequence ID" value="BBB01577.1"/>
    <property type="molecule type" value="Genomic_DNA"/>
</dbReference>
<reference evidence="3 4" key="1">
    <citation type="journal article" date="2010" name="J. Bacteriol.">
        <title>Biochemical characterization of a novel indole prenyltransferase from Streptomyces sp. SN-593.</title>
        <authorList>
            <person name="Takahashi S."/>
            <person name="Takagi H."/>
            <person name="Toyoda A."/>
            <person name="Uramoto M."/>
            <person name="Nogawa T."/>
            <person name="Ueki M."/>
            <person name="Sakaki Y."/>
            <person name="Osada H."/>
        </authorList>
    </citation>
    <scope>NUCLEOTIDE SEQUENCE [LARGE SCALE GENOMIC DNA]</scope>
    <source>
        <strain evidence="3 4">SN-593</strain>
    </source>
</reference>
<name>A0A7U3UZ89_9ACTN</name>
<evidence type="ECO:0000256" key="1">
    <source>
        <dbReference type="SAM" id="MobiDB-lite"/>
    </source>
</evidence>